<dbReference type="PROSITE" id="PS51194">
    <property type="entry name" value="HELICASE_CTER"/>
    <property type="match status" value="1"/>
</dbReference>
<reference evidence="11 12" key="1">
    <citation type="submission" date="2022-10" db="EMBL/GenBank/DDBJ databases">
        <title>Aestuariibacter sp. AA17 isolated from Montipora capitata coral fragment.</title>
        <authorList>
            <person name="Emsley S.A."/>
            <person name="Pfannmuller K.M."/>
            <person name="Loughran R.M."/>
            <person name="Shlafstein M."/>
            <person name="Papke E."/>
            <person name="Saw J.H."/>
            <person name="Ushijima B."/>
            <person name="Videau P."/>
        </authorList>
    </citation>
    <scope>NUCLEOTIDE SEQUENCE [LARGE SCALE GENOMIC DNA]</scope>
    <source>
        <strain evidence="11 12">AA17</strain>
    </source>
</reference>
<dbReference type="Proteomes" id="UP001652504">
    <property type="component" value="Unassembled WGS sequence"/>
</dbReference>
<feature type="domain" description="Helicase ATP-binding" evidence="8">
    <location>
        <begin position="34"/>
        <end position="205"/>
    </location>
</feature>
<evidence type="ECO:0000256" key="1">
    <source>
        <dbReference type="ARBA" id="ARBA00022741"/>
    </source>
</evidence>
<evidence type="ECO:0000313" key="12">
    <source>
        <dbReference type="Proteomes" id="UP001652504"/>
    </source>
</evidence>
<dbReference type="PROSITE" id="PS51192">
    <property type="entry name" value="HELICASE_ATP_BIND_1"/>
    <property type="match status" value="1"/>
</dbReference>
<dbReference type="InterPro" id="IPR014014">
    <property type="entry name" value="RNA_helicase_DEAD_Q_motif"/>
</dbReference>
<evidence type="ECO:0000256" key="7">
    <source>
        <dbReference type="RuleBase" id="RU000492"/>
    </source>
</evidence>
<dbReference type="Pfam" id="PF00270">
    <property type="entry name" value="DEAD"/>
    <property type="match status" value="1"/>
</dbReference>
<dbReference type="EMBL" id="JAOWKX010000010">
    <property type="protein sequence ID" value="MCV2886379.1"/>
    <property type="molecule type" value="Genomic_DNA"/>
</dbReference>
<dbReference type="GO" id="GO:0016787">
    <property type="term" value="F:hydrolase activity"/>
    <property type="evidence" value="ECO:0007669"/>
    <property type="project" value="UniProtKB-KW"/>
</dbReference>
<proteinExistence type="inferred from homology"/>
<organism evidence="11 12">
    <name type="scientific">Fluctibacter corallii</name>
    <dbReference type="NCBI Taxonomy" id="2984329"/>
    <lineage>
        <taxon>Bacteria</taxon>
        <taxon>Pseudomonadati</taxon>
        <taxon>Pseudomonadota</taxon>
        <taxon>Gammaproteobacteria</taxon>
        <taxon>Alteromonadales</taxon>
        <taxon>Alteromonadaceae</taxon>
        <taxon>Fluctibacter</taxon>
    </lineage>
</organism>
<dbReference type="CDD" id="cd18787">
    <property type="entry name" value="SF2_C_DEAD"/>
    <property type="match status" value="1"/>
</dbReference>
<dbReference type="InterPro" id="IPR014001">
    <property type="entry name" value="Helicase_ATP-bd"/>
</dbReference>
<dbReference type="PROSITE" id="PS51195">
    <property type="entry name" value="Q_MOTIF"/>
    <property type="match status" value="1"/>
</dbReference>
<dbReference type="Gene3D" id="3.30.70.330">
    <property type="match status" value="1"/>
</dbReference>
<dbReference type="SUPFAM" id="SSF52540">
    <property type="entry name" value="P-loop containing nucleoside triphosphate hydrolases"/>
    <property type="match status" value="1"/>
</dbReference>
<evidence type="ECO:0000256" key="5">
    <source>
        <dbReference type="ARBA" id="ARBA00038437"/>
    </source>
</evidence>
<dbReference type="SMART" id="SM00487">
    <property type="entry name" value="DEXDc"/>
    <property type="match status" value="1"/>
</dbReference>
<evidence type="ECO:0000259" key="10">
    <source>
        <dbReference type="PROSITE" id="PS51195"/>
    </source>
</evidence>
<evidence type="ECO:0000259" key="8">
    <source>
        <dbReference type="PROSITE" id="PS51192"/>
    </source>
</evidence>
<comment type="caution">
    <text evidence="11">The sequence shown here is derived from an EMBL/GenBank/DDBJ whole genome shotgun (WGS) entry which is preliminary data.</text>
</comment>
<feature type="domain" description="Helicase C-terminal" evidence="9">
    <location>
        <begin position="215"/>
        <end position="380"/>
    </location>
</feature>
<evidence type="ECO:0000256" key="4">
    <source>
        <dbReference type="ARBA" id="ARBA00022840"/>
    </source>
</evidence>
<evidence type="ECO:0000256" key="6">
    <source>
        <dbReference type="PROSITE-ProRule" id="PRU00552"/>
    </source>
</evidence>
<dbReference type="SMART" id="SM00490">
    <property type="entry name" value="HELICc"/>
    <property type="match status" value="1"/>
</dbReference>
<dbReference type="NCBIfam" id="NF008744">
    <property type="entry name" value="PRK11776.1"/>
    <property type="match status" value="1"/>
</dbReference>
<dbReference type="Pfam" id="PF00271">
    <property type="entry name" value="Helicase_C"/>
    <property type="match status" value="1"/>
</dbReference>
<dbReference type="InterPro" id="IPR000629">
    <property type="entry name" value="RNA-helicase_DEAD-box_CS"/>
</dbReference>
<dbReference type="InterPro" id="IPR050079">
    <property type="entry name" value="DEAD_box_RNA_helicase"/>
</dbReference>
<accession>A0ABT3ACI0</accession>
<dbReference type="InterPro" id="IPR005580">
    <property type="entry name" value="DbpA/CsdA_RNA-bd_dom"/>
</dbReference>
<dbReference type="Pfam" id="PF03880">
    <property type="entry name" value="DbpA"/>
    <property type="match status" value="1"/>
</dbReference>
<name>A0ABT3ACI0_9ALTE</name>
<dbReference type="EC" id="3.6.4.13" evidence="11"/>
<dbReference type="CDD" id="cd00268">
    <property type="entry name" value="DEADc"/>
    <property type="match status" value="1"/>
</dbReference>
<dbReference type="InterPro" id="IPR001650">
    <property type="entry name" value="Helicase_C-like"/>
</dbReference>
<dbReference type="InterPro" id="IPR044742">
    <property type="entry name" value="DEAD/DEAH_RhlB"/>
</dbReference>
<gene>
    <name evidence="11" type="primary">dbpA</name>
    <name evidence="11" type="ORF">OE749_16915</name>
</gene>
<evidence type="ECO:0000259" key="9">
    <source>
        <dbReference type="PROSITE" id="PS51194"/>
    </source>
</evidence>
<dbReference type="RefSeq" id="WP_263713666.1">
    <property type="nucleotide sequence ID" value="NZ_JAOWKX010000010.1"/>
</dbReference>
<evidence type="ECO:0000256" key="3">
    <source>
        <dbReference type="ARBA" id="ARBA00022806"/>
    </source>
</evidence>
<dbReference type="PROSITE" id="PS00039">
    <property type="entry name" value="DEAD_ATP_HELICASE"/>
    <property type="match status" value="1"/>
</dbReference>
<dbReference type="PANTHER" id="PTHR47959">
    <property type="entry name" value="ATP-DEPENDENT RNA HELICASE RHLE-RELATED"/>
    <property type="match status" value="1"/>
</dbReference>
<feature type="domain" description="DEAD-box RNA helicase Q" evidence="10">
    <location>
        <begin position="3"/>
        <end position="31"/>
    </location>
</feature>
<sequence length="459" mass="50638">MKQSFSTLSLRPELLKAIDDLGFEGMTDIQAQSLPILLEGKDVLGQAKTGSGKTVTFALGVLQQLEPKDLHVQSLVMCPTRELAEQVAEEIRSLAKQLENVKVLTLCGGAPMGPQISSLSHGAHVIVGTPGRIMEHVLKRRLMLNKVNTFVLDEADRMLDMGFEEEMDIVIRHISNARQTLLFSATLNDQVKQVSHHIQRNPQFVHVTSTHDEQKIEQLFFEVDESHKVKAAAALISECQPNATIIFCNKKVTAQEVADELSMMGVPALALHGDLEQRARTEVLVRFENQSCRVLVATDVAARGIDVKGVDLVINYHVSEDPDAHIHRIGRTGRADASGRAYSLVSPSEISRVHAIEEVAGFKAKWKGIQSMRFHANRITESEFSTLAIDGGKKAKLRPGDILGALTKEADVPGEDIGKIKVTATHAYVAIKSRSVKRSMRQFREGKIKGKKFKARKLS</sequence>
<feature type="short sequence motif" description="Q motif" evidence="6">
    <location>
        <begin position="3"/>
        <end position="31"/>
    </location>
</feature>
<dbReference type="InterPro" id="IPR027417">
    <property type="entry name" value="P-loop_NTPase"/>
</dbReference>
<evidence type="ECO:0000256" key="2">
    <source>
        <dbReference type="ARBA" id="ARBA00022801"/>
    </source>
</evidence>
<dbReference type="PANTHER" id="PTHR47959:SF1">
    <property type="entry name" value="ATP-DEPENDENT RNA HELICASE DBPA"/>
    <property type="match status" value="1"/>
</dbReference>
<keyword evidence="2 7" id="KW-0378">Hydrolase</keyword>
<dbReference type="InterPro" id="IPR012677">
    <property type="entry name" value="Nucleotide-bd_a/b_plait_sf"/>
</dbReference>
<protein>
    <submittedName>
        <fullName evidence="11">ATP-dependent RNA helicase DbpA</fullName>
        <ecNumber evidence="11">3.6.4.13</ecNumber>
    </submittedName>
</protein>
<dbReference type="Gene3D" id="3.40.50.300">
    <property type="entry name" value="P-loop containing nucleotide triphosphate hydrolases"/>
    <property type="match status" value="2"/>
</dbReference>
<keyword evidence="1 7" id="KW-0547">Nucleotide-binding</keyword>
<evidence type="ECO:0000313" key="11">
    <source>
        <dbReference type="EMBL" id="MCV2886379.1"/>
    </source>
</evidence>
<dbReference type="InterPro" id="IPR011545">
    <property type="entry name" value="DEAD/DEAH_box_helicase_dom"/>
</dbReference>
<dbReference type="GO" id="GO:0003724">
    <property type="term" value="F:RNA helicase activity"/>
    <property type="evidence" value="ECO:0007669"/>
    <property type="project" value="UniProtKB-EC"/>
</dbReference>
<keyword evidence="4 7" id="KW-0067">ATP-binding</keyword>
<keyword evidence="3 7" id="KW-0347">Helicase</keyword>
<comment type="similarity">
    <text evidence="5 7">Belongs to the DEAD box helicase family.</text>
</comment>
<keyword evidence="12" id="KW-1185">Reference proteome</keyword>